<organism evidence="1 2">
    <name type="scientific">Arthrobacter globiformis</name>
    <dbReference type="NCBI Taxonomy" id="1665"/>
    <lineage>
        <taxon>Bacteria</taxon>
        <taxon>Bacillati</taxon>
        <taxon>Actinomycetota</taxon>
        <taxon>Actinomycetes</taxon>
        <taxon>Micrococcales</taxon>
        <taxon>Micrococcaceae</taxon>
        <taxon>Arthrobacter</taxon>
    </lineage>
</organism>
<accession>A0A328HBR8</accession>
<reference evidence="1 2" key="1">
    <citation type="submission" date="2018-04" db="EMBL/GenBank/DDBJ databases">
        <title>Bacteria isolated from cave deposits of Manipur.</title>
        <authorList>
            <person name="Sahoo D."/>
            <person name="Sarangthem I."/>
            <person name="Nandeibam J."/>
        </authorList>
    </citation>
    <scope>NUCLEOTIDE SEQUENCE [LARGE SCALE GENOMIC DNA]</scope>
    <source>
        <strain evidence="2">mrc11</strain>
    </source>
</reference>
<name>A0A328HBR8_ARTGO</name>
<dbReference type="EMBL" id="QLNP01000102">
    <property type="protein sequence ID" value="RAM35604.1"/>
    <property type="molecule type" value="Genomic_DNA"/>
</dbReference>
<evidence type="ECO:0000313" key="1">
    <source>
        <dbReference type="EMBL" id="RAM35604.1"/>
    </source>
</evidence>
<dbReference type="RefSeq" id="WP_111905521.1">
    <property type="nucleotide sequence ID" value="NZ_QLNP01000102.1"/>
</dbReference>
<evidence type="ECO:0000313" key="2">
    <source>
        <dbReference type="Proteomes" id="UP000249166"/>
    </source>
</evidence>
<dbReference type="AlphaFoldDB" id="A0A328HBR8"/>
<dbReference type="Proteomes" id="UP000249166">
    <property type="component" value="Unassembled WGS sequence"/>
</dbReference>
<sequence>MGDVWIRTISHSLVRADKVTEIASSRGSVHEERGYSIKAVAEGKAYILVDNSDFEGTVNSRFGHASRMQAALLLAIDAASTAAAAMVISYEENGERWILTPASDIAGVSVPAAPMAAST</sequence>
<comment type="caution">
    <text evidence="1">The sequence shown here is derived from an EMBL/GenBank/DDBJ whole genome shotgun (WGS) entry which is preliminary data.</text>
</comment>
<protein>
    <submittedName>
        <fullName evidence="1">Uncharacterized protein</fullName>
    </submittedName>
</protein>
<dbReference type="OrthoDB" id="4945313at2"/>
<proteinExistence type="predicted"/>
<gene>
    <name evidence="1" type="ORF">DBZ45_19710</name>
</gene>